<keyword evidence="2" id="KW-0472">Membrane</keyword>
<evidence type="ECO:0000256" key="2">
    <source>
        <dbReference type="SAM" id="Phobius"/>
    </source>
</evidence>
<comment type="caution">
    <text evidence="3">The sequence shown here is derived from an EMBL/GenBank/DDBJ whole genome shotgun (WGS) entry which is preliminary data.</text>
</comment>
<reference evidence="3" key="1">
    <citation type="submission" date="2023-03" db="EMBL/GenBank/DDBJ databases">
        <title>Massive genome expansion in bonnet fungi (Mycena s.s.) driven by repeated elements and novel gene families across ecological guilds.</title>
        <authorList>
            <consortium name="Lawrence Berkeley National Laboratory"/>
            <person name="Harder C.B."/>
            <person name="Miyauchi S."/>
            <person name="Viragh M."/>
            <person name="Kuo A."/>
            <person name="Thoen E."/>
            <person name="Andreopoulos B."/>
            <person name="Lu D."/>
            <person name="Skrede I."/>
            <person name="Drula E."/>
            <person name="Henrissat B."/>
            <person name="Morin E."/>
            <person name="Kohler A."/>
            <person name="Barry K."/>
            <person name="LaButti K."/>
            <person name="Morin E."/>
            <person name="Salamov A."/>
            <person name="Lipzen A."/>
            <person name="Mereny Z."/>
            <person name="Hegedus B."/>
            <person name="Baldrian P."/>
            <person name="Stursova M."/>
            <person name="Weitz H."/>
            <person name="Taylor A."/>
            <person name="Grigoriev I.V."/>
            <person name="Nagy L.G."/>
            <person name="Martin F."/>
            <person name="Kauserud H."/>
        </authorList>
    </citation>
    <scope>NUCLEOTIDE SEQUENCE</scope>
    <source>
        <strain evidence="3">CBHHK173m</strain>
    </source>
</reference>
<evidence type="ECO:0000313" key="3">
    <source>
        <dbReference type="EMBL" id="KAJ7100846.1"/>
    </source>
</evidence>
<feature type="compositionally biased region" description="Low complexity" evidence="1">
    <location>
        <begin position="1"/>
        <end position="18"/>
    </location>
</feature>
<keyword evidence="2" id="KW-1133">Transmembrane helix</keyword>
<organism evidence="3 4">
    <name type="scientific">Mycena belliarum</name>
    <dbReference type="NCBI Taxonomy" id="1033014"/>
    <lineage>
        <taxon>Eukaryota</taxon>
        <taxon>Fungi</taxon>
        <taxon>Dikarya</taxon>
        <taxon>Basidiomycota</taxon>
        <taxon>Agaricomycotina</taxon>
        <taxon>Agaricomycetes</taxon>
        <taxon>Agaricomycetidae</taxon>
        <taxon>Agaricales</taxon>
        <taxon>Marasmiineae</taxon>
        <taxon>Mycenaceae</taxon>
        <taxon>Mycena</taxon>
    </lineage>
</organism>
<keyword evidence="4" id="KW-1185">Reference proteome</keyword>
<feature type="region of interest" description="Disordered" evidence="1">
    <location>
        <begin position="1"/>
        <end position="24"/>
    </location>
</feature>
<evidence type="ECO:0000256" key="1">
    <source>
        <dbReference type="SAM" id="MobiDB-lite"/>
    </source>
</evidence>
<dbReference type="Proteomes" id="UP001222325">
    <property type="component" value="Unassembled WGS sequence"/>
</dbReference>
<feature type="region of interest" description="Disordered" evidence="1">
    <location>
        <begin position="225"/>
        <end position="245"/>
    </location>
</feature>
<evidence type="ECO:0000313" key="4">
    <source>
        <dbReference type="Proteomes" id="UP001222325"/>
    </source>
</evidence>
<evidence type="ECO:0008006" key="5">
    <source>
        <dbReference type="Google" id="ProtNLM"/>
    </source>
</evidence>
<feature type="transmembrane region" description="Helical" evidence="2">
    <location>
        <begin position="41"/>
        <end position="59"/>
    </location>
</feature>
<proteinExistence type="predicted"/>
<protein>
    <recommendedName>
        <fullName evidence="5">Ubiquitin 3 binding protein But2 C-terminal domain-containing protein</fullName>
    </recommendedName>
</protein>
<name>A0AAD6XY16_9AGAR</name>
<keyword evidence="2" id="KW-0812">Transmembrane</keyword>
<accession>A0AAD6XY16</accession>
<gene>
    <name evidence="3" type="ORF">B0H15DRAFT_817501</name>
</gene>
<sequence>MSVSTPLLDTDADAPPDAWGAPSKAAPVRSRSVALKCKDRVPLIACAISVLALLLNLVLHPPFLARPSLAADKVPLRYPDPYPGLVHAVLPASFPLPAPITNFPLLMAHVNASAPAQVYLEHRNWIGSFGTIYGGETTFVVGNGASTLTQFRTVDWGMETCVLTLALNSSVSTSPPLLDVWTLDSDAPLNVSTLSWDTRPGRKALLGPLKLANTADGRRRDYSVADSLVGAPTPPPAEEGRPRLESPSFPCPVRALFTFEVVCAGGPCAVELLQTNRDTELGFYLVQHASRALGTHPE</sequence>
<dbReference type="AlphaFoldDB" id="A0AAD6XY16"/>
<dbReference type="EMBL" id="JARJCN010000005">
    <property type="protein sequence ID" value="KAJ7100846.1"/>
    <property type="molecule type" value="Genomic_DNA"/>
</dbReference>